<dbReference type="InterPro" id="IPR050695">
    <property type="entry name" value="N-acetylmuramoyl_amidase_3"/>
</dbReference>
<dbReference type="InterPro" id="IPR013783">
    <property type="entry name" value="Ig-like_fold"/>
</dbReference>
<dbReference type="GO" id="GO:0030288">
    <property type="term" value="C:outer membrane-bounded periplasmic space"/>
    <property type="evidence" value="ECO:0007669"/>
    <property type="project" value="TreeGrafter"/>
</dbReference>
<feature type="domain" description="MurNAc-LAA" evidence="2">
    <location>
        <begin position="135"/>
        <end position="371"/>
    </location>
</feature>
<protein>
    <submittedName>
        <fullName evidence="3">N-acetylmuramoyl-L-alanine amidase</fullName>
    </submittedName>
</protein>
<evidence type="ECO:0000313" key="4">
    <source>
        <dbReference type="Proteomes" id="UP000272490"/>
    </source>
</evidence>
<name>A0A3P3QZL3_9FIRM</name>
<sequence length="376" mass="41168">MSRFTGIKIIFTLIACVFAFVSVGKITFASEASVKTTLDSIDFERKSKNEINLFFSGNSINEVDRYVILRKDASAKDFKEIKRISSKDVNKTGNISYTDKISTNGYVKYEYRVDAYLKNGKQVKGKSIFASNILICIDPGHFQTKNAIEGEDGYGYSESMAVLKLGLALRDSLKKNYGISCVLTRTTESITIDGFTDKNLDGGHISLRGDMAGRSGADLFISLHTNSNNSHANGYPTNSQPVTINKPLIILNSLAKENDICINIANNIGENLSIVNFNEGLAKSKDFDSVKKGSLSEWTVAKNDSITINGSVYYRMGENGDYYGVLRGANVAGVPGMIVEHGFHSVPEVRKKAMQSDLINKWVDADAKSIAAGFGF</sequence>
<organism evidence="3 4">
    <name type="scientific">Lachnoanaerobaculum gingivalis</name>
    <dbReference type="NCBI Taxonomy" id="2490855"/>
    <lineage>
        <taxon>Bacteria</taxon>
        <taxon>Bacillati</taxon>
        <taxon>Bacillota</taxon>
        <taxon>Clostridia</taxon>
        <taxon>Lachnospirales</taxon>
        <taxon>Lachnospiraceae</taxon>
        <taxon>Lachnoanaerobaculum</taxon>
    </lineage>
</organism>
<dbReference type="Pfam" id="PF01520">
    <property type="entry name" value="Amidase_3"/>
    <property type="match status" value="1"/>
</dbReference>
<dbReference type="Proteomes" id="UP000272490">
    <property type="component" value="Unassembled WGS sequence"/>
</dbReference>
<dbReference type="RefSeq" id="WP_128673037.1">
    <property type="nucleotide sequence ID" value="NZ_RRCO01000001.1"/>
</dbReference>
<keyword evidence="1" id="KW-0378">Hydrolase</keyword>
<proteinExistence type="predicted"/>
<dbReference type="InterPro" id="IPR002508">
    <property type="entry name" value="MurNAc-LAA_cat"/>
</dbReference>
<dbReference type="PANTHER" id="PTHR30404">
    <property type="entry name" value="N-ACETYLMURAMOYL-L-ALANINE AMIDASE"/>
    <property type="match status" value="1"/>
</dbReference>
<comment type="caution">
    <text evidence="3">The sequence shown here is derived from an EMBL/GenBank/DDBJ whole genome shotgun (WGS) entry which is preliminary data.</text>
</comment>
<dbReference type="AlphaFoldDB" id="A0A3P3QZL3"/>
<dbReference type="Gene3D" id="2.60.40.10">
    <property type="entry name" value="Immunoglobulins"/>
    <property type="match status" value="1"/>
</dbReference>
<evidence type="ECO:0000256" key="1">
    <source>
        <dbReference type="ARBA" id="ARBA00022801"/>
    </source>
</evidence>
<accession>A0A3P3QZL3</accession>
<dbReference type="OrthoDB" id="9794294at2"/>
<gene>
    <name evidence="3" type="ORF">EHV10_01130</name>
</gene>
<dbReference type="GO" id="GO:0008745">
    <property type="term" value="F:N-acetylmuramoyl-L-alanine amidase activity"/>
    <property type="evidence" value="ECO:0007669"/>
    <property type="project" value="InterPro"/>
</dbReference>
<evidence type="ECO:0000313" key="3">
    <source>
        <dbReference type="EMBL" id="RRJ26661.1"/>
    </source>
</evidence>
<evidence type="ECO:0000259" key="2">
    <source>
        <dbReference type="Pfam" id="PF01520"/>
    </source>
</evidence>
<dbReference type="PANTHER" id="PTHR30404:SF0">
    <property type="entry name" value="N-ACETYLMURAMOYL-L-ALANINE AMIDASE AMIC"/>
    <property type="match status" value="1"/>
</dbReference>
<dbReference type="SUPFAM" id="SSF53187">
    <property type="entry name" value="Zn-dependent exopeptidases"/>
    <property type="match status" value="1"/>
</dbReference>
<keyword evidence="4" id="KW-1185">Reference proteome</keyword>
<dbReference type="Gene3D" id="3.40.630.40">
    <property type="entry name" value="Zn-dependent exopeptidases"/>
    <property type="match status" value="1"/>
</dbReference>
<dbReference type="EMBL" id="RRCO01000001">
    <property type="protein sequence ID" value="RRJ26661.1"/>
    <property type="molecule type" value="Genomic_DNA"/>
</dbReference>
<dbReference type="GO" id="GO:0009253">
    <property type="term" value="P:peptidoglycan catabolic process"/>
    <property type="evidence" value="ECO:0007669"/>
    <property type="project" value="InterPro"/>
</dbReference>
<reference evidence="3 4" key="1">
    <citation type="submission" date="2018-11" db="EMBL/GenBank/DDBJ databases">
        <title>Genome sequencing of Lachnoanaerobaculum sp. KCOM 2030 (= ChDC B114).</title>
        <authorList>
            <person name="Kook J.-K."/>
            <person name="Park S.-N."/>
            <person name="Lim Y.K."/>
        </authorList>
    </citation>
    <scope>NUCLEOTIDE SEQUENCE [LARGE SCALE GENOMIC DNA]</scope>
    <source>
        <strain evidence="3 4">KCOM 2030</strain>
    </source>
</reference>
<dbReference type="CDD" id="cd02696">
    <property type="entry name" value="MurNAc-LAA"/>
    <property type="match status" value="1"/>
</dbReference>